<dbReference type="SUPFAM" id="SSF52540">
    <property type="entry name" value="P-loop containing nucleoside triphosphate hydrolases"/>
    <property type="match status" value="1"/>
</dbReference>
<dbReference type="Gene3D" id="3.40.50.300">
    <property type="entry name" value="P-loop containing nucleotide triphosphate hydrolases"/>
    <property type="match status" value="1"/>
</dbReference>
<evidence type="ECO:0000313" key="5">
    <source>
        <dbReference type="EMBL" id="CAB4221787.1"/>
    </source>
</evidence>
<sequence>MAKMKTAKAAVEPVELEEFAIEIENIGPVERASIPLRPGHVTVLTGSNGAGKSETLAAVTALAVGGTSLEARDGTEGGSVSGLGITIKVGRKGQNRRTGELEVLAVEDGFDLSKFVDPGLKDPVAADKQRIKTLATLLGVRVTVEAVKGLIGSGDLYDENVTDKTMKLAAVSAVDFVDGVKRDLEFGAREIETEAARAEQDAVTLEGTLAGVDLTAESDGDVLTKRWTGAAQNSARLREQGRLAVEAARIAEEAKRLIESVEVVSVDDCEDELDLLKKSYDEAVERRGKAEAELRAAMAAEAVELRNCEESALRLSSAKTMAARRDAAKAKLVPSVVPPLEAELDAASVAEIAAESAVIAGAKIRDGKATMERATRARIKASSLGCDAVVIRDAAAKVAGLLAGPINAVGCGVQITNEGRLVVQGHRRGQCCMSDLSPGERWSICMKLAASVFKSAGVPALLAVPQEAFESLDSWNRKIFHDAVAESGMMVVTALASQDLESAYCPVAATVLE</sequence>
<protein>
    <submittedName>
        <fullName evidence="4">AAA domain containing protein</fullName>
    </submittedName>
</protein>
<proteinExistence type="predicted"/>
<dbReference type="EMBL" id="LR796996">
    <property type="protein sequence ID" value="CAB4180665.1"/>
    <property type="molecule type" value="Genomic_DNA"/>
</dbReference>
<evidence type="ECO:0000313" key="2">
    <source>
        <dbReference type="EMBL" id="CAB4144212.1"/>
    </source>
</evidence>
<dbReference type="InterPro" id="IPR027417">
    <property type="entry name" value="P-loop_NTPase"/>
</dbReference>
<dbReference type="EMBL" id="LR797152">
    <property type="protein sequence ID" value="CAB4190033.1"/>
    <property type="molecule type" value="Genomic_DNA"/>
</dbReference>
<keyword evidence="1" id="KW-0175">Coiled coil</keyword>
<accession>A0A6J5R066</accession>
<reference evidence="4" key="1">
    <citation type="submission" date="2020-05" db="EMBL/GenBank/DDBJ databases">
        <authorList>
            <person name="Chiriac C."/>
            <person name="Salcher M."/>
            <person name="Ghai R."/>
            <person name="Kavagutti S V."/>
        </authorList>
    </citation>
    <scope>NUCLEOTIDE SEQUENCE</scope>
</reference>
<evidence type="ECO:0000256" key="1">
    <source>
        <dbReference type="SAM" id="Coils"/>
    </source>
</evidence>
<evidence type="ECO:0000313" key="4">
    <source>
        <dbReference type="EMBL" id="CAB4190033.1"/>
    </source>
</evidence>
<evidence type="ECO:0000313" key="3">
    <source>
        <dbReference type="EMBL" id="CAB4180665.1"/>
    </source>
</evidence>
<feature type="coiled-coil region" evidence="1">
    <location>
        <begin position="266"/>
        <end position="300"/>
    </location>
</feature>
<name>A0A6J5R066_9CAUD</name>
<feature type="coiled-coil region" evidence="1">
    <location>
        <begin position="181"/>
        <end position="208"/>
    </location>
</feature>
<organism evidence="4">
    <name type="scientific">uncultured Caudovirales phage</name>
    <dbReference type="NCBI Taxonomy" id="2100421"/>
    <lineage>
        <taxon>Viruses</taxon>
        <taxon>Duplodnaviria</taxon>
        <taxon>Heunggongvirae</taxon>
        <taxon>Uroviricota</taxon>
        <taxon>Caudoviricetes</taxon>
        <taxon>Peduoviridae</taxon>
        <taxon>Maltschvirus</taxon>
        <taxon>Maltschvirus maltsch</taxon>
    </lineage>
</organism>
<dbReference type="EMBL" id="LR796439">
    <property type="protein sequence ID" value="CAB4144212.1"/>
    <property type="molecule type" value="Genomic_DNA"/>
</dbReference>
<dbReference type="EMBL" id="LR797505">
    <property type="protein sequence ID" value="CAB4221787.1"/>
    <property type="molecule type" value="Genomic_DNA"/>
</dbReference>
<gene>
    <name evidence="3" type="ORF">UFOVP1045_74</name>
    <name evidence="4" type="ORF">UFOVP1194_28</name>
    <name evidence="5" type="ORF">UFOVP1641_24</name>
    <name evidence="2" type="ORF">UFOVP466_27</name>
</gene>